<comment type="caution">
    <text evidence="2">The sequence shown here is derived from an EMBL/GenBank/DDBJ whole genome shotgun (WGS) entry which is preliminary data.</text>
</comment>
<evidence type="ECO:0000313" key="3">
    <source>
        <dbReference type="Proteomes" id="UP000557392"/>
    </source>
</evidence>
<keyword evidence="3" id="KW-1185">Reference proteome</keyword>
<evidence type="ECO:0000313" key="2">
    <source>
        <dbReference type="EMBL" id="MBB4098402.1"/>
    </source>
</evidence>
<dbReference type="AlphaFoldDB" id="A0A7W6JTT2"/>
<accession>A0A7W6JTT2</accession>
<reference evidence="2 3" key="1">
    <citation type="submission" date="2020-08" db="EMBL/GenBank/DDBJ databases">
        <title>Genomic Encyclopedia of Type Strains, Phase IV (KMG-IV): sequencing the most valuable type-strain genomes for metagenomic binning, comparative biology and taxonomic classification.</title>
        <authorList>
            <person name="Goeker M."/>
        </authorList>
    </citation>
    <scope>NUCLEOTIDE SEQUENCE [LARGE SCALE GENOMIC DNA]</scope>
    <source>
        <strain evidence="2 3">DSM 101806</strain>
    </source>
</reference>
<gene>
    <name evidence="2" type="ORF">GGR46_001966</name>
</gene>
<organism evidence="2 3">
    <name type="scientific">Sphingomonas kyeonggiensis</name>
    <dbReference type="NCBI Taxonomy" id="1268553"/>
    <lineage>
        <taxon>Bacteria</taxon>
        <taxon>Pseudomonadati</taxon>
        <taxon>Pseudomonadota</taxon>
        <taxon>Alphaproteobacteria</taxon>
        <taxon>Sphingomonadales</taxon>
        <taxon>Sphingomonadaceae</taxon>
        <taxon>Sphingomonas</taxon>
    </lineage>
</organism>
<keyword evidence="1" id="KW-0812">Transmembrane</keyword>
<proteinExistence type="predicted"/>
<evidence type="ECO:0000256" key="1">
    <source>
        <dbReference type="SAM" id="Phobius"/>
    </source>
</evidence>
<dbReference type="Pfam" id="PF09527">
    <property type="entry name" value="ATPase_gene1"/>
    <property type="match status" value="1"/>
</dbReference>
<dbReference type="InterPro" id="IPR032820">
    <property type="entry name" value="ATPase_put"/>
</dbReference>
<feature type="transmembrane region" description="Helical" evidence="1">
    <location>
        <begin position="71"/>
        <end position="92"/>
    </location>
</feature>
<feature type="transmembrane region" description="Helical" evidence="1">
    <location>
        <begin position="47"/>
        <end position="65"/>
    </location>
</feature>
<dbReference type="Proteomes" id="UP000557392">
    <property type="component" value="Unassembled WGS sequence"/>
</dbReference>
<protein>
    <submittedName>
        <fullName evidence="2">ATP synthase protein I</fullName>
    </submittedName>
</protein>
<sequence length="100" mass="10846">MTALTQDRAPSDLDRRIADAKAAEAARTGQVIKAPADAKGYKQGSRVLMDLIGMPLGGGVLGFALDRWMGTTPWFLLGFVLLSFVAAFRSIYKISKERAE</sequence>
<keyword evidence="1" id="KW-1133">Transmembrane helix</keyword>
<name>A0A7W6JTT2_9SPHN</name>
<dbReference type="EMBL" id="JACIEH010000002">
    <property type="protein sequence ID" value="MBB4098402.1"/>
    <property type="molecule type" value="Genomic_DNA"/>
</dbReference>
<keyword evidence="1" id="KW-0472">Membrane</keyword>